<dbReference type="RefSeq" id="WP_154226277.1">
    <property type="nucleotide sequence ID" value="NZ_CP045309.1"/>
</dbReference>
<proteinExistence type="predicted"/>
<gene>
    <name evidence="2" type="ORF">G3561_22500</name>
</gene>
<dbReference type="EMBL" id="JAAHBZ010000010">
    <property type="protein sequence ID" value="NES30308.1"/>
    <property type="molecule type" value="Genomic_DNA"/>
</dbReference>
<evidence type="ECO:0000313" key="2">
    <source>
        <dbReference type="EMBL" id="NES30308.1"/>
    </source>
</evidence>
<keyword evidence="1" id="KW-0472">Membrane</keyword>
<keyword evidence="1" id="KW-0812">Transmembrane</keyword>
<sequence length="57" mass="6697">MADHEDEWRRIMGARRPGPEDFKRMMYGGELRLMGCIVFLMAVLMLTGLALQWIARR</sequence>
<reference evidence="2 3" key="1">
    <citation type="submission" date="2020-02" db="EMBL/GenBank/DDBJ databases">
        <title>WGS of Micromonospora spp. isolated from hot spring.</title>
        <authorList>
            <person name="Thawai C."/>
        </authorList>
    </citation>
    <scope>NUCLEOTIDE SEQUENCE [LARGE SCALE GENOMIC DNA]</scope>
    <source>
        <strain evidence="2 3">TMS7</strain>
    </source>
</reference>
<dbReference type="Proteomes" id="UP000477779">
    <property type="component" value="Unassembled WGS sequence"/>
</dbReference>
<organism evidence="2 3">
    <name type="scientific">Micromonospora terminaliae</name>
    <dbReference type="NCBI Taxonomy" id="1914461"/>
    <lineage>
        <taxon>Bacteria</taxon>
        <taxon>Bacillati</taxon>
        <taxon>Actinomycetota</taxon>
        <taxon>Actinomycetes</taxon>
        <taxon>Micromonosporales</taxon>
        <taxon>Micromonosporaceae</taxon>
        <taxon>Micromonospora</taxon>
    </lineage>
</organism>
<keyword evidence="1" id="KW-1133">Transmembrane helix</keyword>
<evidence type="ECO:0000256" key="1">
    <source>
        <dbReference type="SAM" id="Phobius"/>
    </source>
</evidence>
<accession>A0AAJ2ZJQ2</accession>
<protein>
    <submittedName>
        <fullName evidence="2">Uncharacterized protein</fullName>
    </submittedName>
</protein>
<feature type="transmembrane region" description="Helical" evidence="1">
    <location>
        <begin position="33"/>
        <end position="55"/>
    </location>
</feature>
<evidence type="ECO:0000313" key="3">
    <source>
        <dbReference type="Proteomes" id="UP000477779"/>
    </source>
</evidence>
<comment type="caution">
    <text evidence="2">The sequence shown here is derived from an EMBL/GenBank/DDBJ whole genome shotgun (WGS) entry which is preliminary data.</text>
</comment>
<name>A0AAJ2ZJQ2_9ACTN</name>
<dbReference type="AlphaFoldDB" id="A0AAJ2ZJQ2"/>